<keyword evidence="6" id="KW-0997">Cell inner membrane</keyword>
<feature type="coiled-coil region" evidence="16">
    <location>
        <begin position="207"/>
        <end position="241"/>
    </location>
</feature>
<evidence type="ECO:0000256" key="9">
    <source>
        <dbReference type="ARBA" id="ARBA00022741"/>
    </source>
</evidence>
<keyword evidence="13 17" id="KW-0472">Membrane</keyword>
<dbReference type="PANTHER" id="PTHR32309:SF13">
    <property type="entry name" value="FERRIC ENTEROBACTIN TRANSPORT PROTEIN FEPE"/>
    <property type="match status" value="1"/>
</dbReference>
<evidence type="ECO:0000256" key="3">
    <source>
        <dbReference type="ARBA" id="ARBA00008883"/>
    </source>
</evidence>
<evidence type="ECO:0000256" key="1">
    <source>
        <dbReference type="ARBA" id="ARBA00004429"/>
    </source>
</evidence>
<name>A0A2W4CVL6_9HYPH</name>
<keyword evidence="5" id="KW-1003">Cell membrane</keyword>
<evidence type="ECO:0000256" key="2">
    <source>
        <dbReference type="ARBA" id="ARBA00007316"/>
    </source>
</evidence>
<feature type="domain" description="Polysaccharide chain length determinant N-terminal" evidence="18">
    <location>
        <begin position="23"/>
        <end position="114"/>
    </location>
</feature>
<evidence type="ECO:0000313" key="22">
    <source>
        <dbReference type="Proteomes" id="UP000248925"/>
    </source>
</evidence>
<dbReference type="InterPro" id="IPR025669">
    <property type="entry name" value="AAA_dom"/>
</dbReference>
<comment type="similarity">
    <text evidence="3">Belongs to the etk/wzc family.</text>
</comment>
<evidence type="ECO:0000256" key="5">
    <source>
        <dbReference type="ARBA" id="ARBA00022475"/>
    </source>
</evidence>
<dbReference type="NCBIfam" id="TIGR01007">
    <property type="entry name" value="eps_fam"/>
    <property type="match status" value="1"/>
</dbReference>
<dbReference type="InterPro" id="IPR032807">
    <property type="entry name" value="GNVR"/>
</dbReference>
<evidence type="ECO:0000256" key="8">
    <source>
        <dbReference type="ARBA" id="ARBA00022692"/>
    </source>
</evidence>
<dbReference type="EC" id="2.7.10.2" evidence="4"/>
<keyword evidence="14" id="KW-0829">Tyrosine-protein kinase</keyword>
<accession>A0A2W4CVL6</accession>
<dbReference type="Pfam" id="PF02706">
    <property type="entry name" value="Wzz"/>
    <property type="match status" value="1"/>
</dbReference>
<evidence type="ECO:0000259" key="18">
    <source>
        <dbReference type="Pfam" id="PF02706"/>
    </source>
</evidence>
<evidence type="ECO:0000256" key="11">
    <source>
        <dbReference type="ARBA" id="ARBA00022840"/>
    </source>
</evidence>
<keyword evidence="9" id="KW-0547">Nucleotide-binding</keyword>
<reference evidence="21 22" key="1">
    <citation type="journal article" date="2018" name="Sci. Rep.">
        <title>Rhizobium tumorigenes sp. nov., a novel plant tumorigenic bacterium isolated from cane gall tumors on thornless blackberry.</title>
        <authorList>
            <person name="Kuzmanovi N."/>
            <person name="Smalla K."/>
            <person name="Gronow S."/>
            <person name="PuBawska J."/>
        </authorList>
    </citation>
    <scope>NUCLEOTIDE SEQUENCE [LARGE SCALE GENOMIC DNA]</scope>
    <source>
        <strain evidence="21 22">CCBAU 85046</strain>
    </source>
</reference>
<dbReference type="InterPro" id="IPR050445">
    <property type="entry name" value="Bact_polysacc_biosynth/exp"/>
</dbReference>
<dbReference type="GO" id="GO:0005524">
    <property type="term" value="F:ATP binding"/>
    <property type="evidence" value="ECO:0007669"/>
    <property type="project" value="UniProtKB-KW"/>
</dbReference>
<feature type="domain" description="Tyrosine-protein kinase G-rich" evidence="20">
    <location>
        <begin position="388"/>
        <end position="467"/>
    </location>
</feature>
<comment type="caution">
    <text evidence="21">The sequence shown here is derived from an EMBL/GenBank/DDBJ whole genome shotgun (WGS) entry which is preliminary data.</text>
</comment>
<protein>
    <recommendedName>
        <fullName evidence="4">non-specific protein-tyrosine kinase</fullName>
        <ecNumber evidence="4">2.7.10.2</ecNumber>
    </recommendedName>
</protein>
<dbReference type="InterPro" id="IPR003856">
    <property type="entry name" value="LPS_length_determ_N"/>
</dbReference>
<feature type="transmembrane region" description="Helical" evidence="17">
    <location>
        <begin position="446"/>
        <end position="465"/>
    </location>
</feature>
<dbReference type="RefSeq" id="WP_111159561.1">
    <property type="nucleotide sequence ID" value="NZ_PCDP01000019.1"/>
</dbReference>
<dbReference type="Gene3D" id="3.40.50.300">
    <property type="entry name" value="P-loop containing nucleotide triphosphate hydrolases"/>
    <property type="match status" value="1"/>
</dbReference>
<proteinExistence type="inferred from homology"/>
<evidence type="ECO:0000259" key="19">
    <source>
        <dbReference type="Pfam" id="PF13614"/>
    </source>
</evidence>
<dbReference type="SUPFAM" id="SSF52540">
    <property type="entry name" value="P-loop containing nucleoside triphosphate hydrolases"/>
    <property type="match status" value="1"/>
</dbReference>
<dbReference type="Pfam" id="PF13614">
    <property type="entry name" value="AAA_31"/>
    <property type="match status" value="1"/>
</dbReference>
<evidence type="ECO:0000256" key="10">
    <source>
        <dbReference type="ARBA" id="ARBA00022777"/>
    </source>
</evidence>
<comment type="similarity">
    <text evidence="2">Belongs to the CpsD/CapB family.</text>
</comment>
<dbReference type="OrthoDB" id="230260at2"/>
<dbReference type="GO" id="GO:0004715">
    <property type="term" value="F:non-membrane spanning protein tyrosine kinase activity"/>
    <property type="evidence" value="ECO:0007669"/>
    <property type="project" value="UniProtKB-EC"/>
</dbReference>
<keyword evidence="16" id="KW-0175">Coiled coil</keyword>
<feature type="coiled-coil region" evidence="16">
    <location>
        <begin position="385"/>
        <end position="412"/>
    </location>
</feature>
<sequence length="752" mass="83111">MLSPDKISSRSDNMWESNSPIEALDFDRLLAIARRQWRLVACFAVIFMVMGVAFALTASPKFTAETSVLIERGNSGIVTQLSDAGVTVDDESTVLSQLEIVKSDTIALDVIKKLDLTNNAIFMASENSLLGYIRSLVNVKAWFGVGGEQQDAQTIAKEVLLNNMDVQRVGRSYVMNIDFTSPNAELSAQIADAYADAYIVDKLNSRYEATRRASDWLQERIDELKQKAAESDLEVQKFRTTHGLMSAKDGSLISDQQLSELNSALIVAQSETAQARAKYDRIKAIIDAKRTDAIVTDVLGSSVSNDLRQKYLAASKTEAEISNRLGPDHIQAVRLRAEMAEYERQMFEELGRIAESYNSELQVSKAKEDALRLNVSQATGVSAVAGETQVQLRELERAADSYKNLLQTFLARFQEASQQQSFPITEARIITKATPPIKPSKPKKPLVVAIATFLGIALGGGLGAFREFRDRFFRTGEQVRQNLNLEYLGAALLVEKIKPINEPALAGDLRVVRPNNDLLRYVVEHPHSAFAETMRSAKIAVDLQGSEKGSKIIGVVSTLPGEGKSTIAVNFAELLAMQGAKTLLIDADLRNPGATRGIGLSAEDGLLEVLIGQRPMKETFFVDPKTNLTFLPAVVKRRVPHSPELLVSPAMIRLLDEAKSNFDYIVLDLPPLGPVVDARAISPLLDTVLMVVEWGRTSRKVVRSTLLNEARLYDKCAGVILNKVDAKKMKLYRDFGSDEYYHSRYSAYYHEG</sequence>
<dbReference type="AlphaFoldDB" id="A0A2W4CVL6"/>
<keyword evidence="22" id="KW-1185">Reference proteome</keyword>
<evidence type="ECO:0000256" key="13">
    <source>
        <dbReference type="ARBA" id="ARBA00023136"/>
    </source>
</evidence>
<evidence type="ECO:0000256" key="17">
    <source>
        <dbReference type="SAM" id="Phobius"/>
    </source>
</evidence>
<dbReference type="Proteomes" id="UP000248925">
    <property type="component" value="Unassembled WGS sequence"/>
</dbReference>
<evidence type="ECO:0000259" key="20">
    <source>
        <dbReference type="Pfam" id="PF13807"/>
    </source>
</evidence>
<dbReference type="InterPro" id="IPR027417">
    <property type="entry name" value="P-loop_NTPase"/>
</dbReference>
<organism evidence="21 22">
    <name type="scientific">Rhizobium tubonense</name>
    <dbReference type="NCBI Taxonomy" id="484088"/>
    <lineage>
        <taxon>Bacteria</taxon>
        <taxon>Pseudomonadati</taxon>
        <taxon>Pseudomonadota</taxon>
        <taxon>Alphaproteobacteria</taxon>
        <taxon>Hyphomicrobiales</taxon>
        <taxon>Rhizobiaceae</taxon>
        <taxon>Rhizobium/Agrobacterium group</taxon>
        <taxon>Rhizobium</taxon>
    </lineage>
</organism>
<evidence type="ECO:0000256" key="16">
    <source>
        <dbReference type="SAM" id="Coils"/>
    </source>
</evidence>
<evidence type="ECO:0000313" key="21">
    <source>
        <dbReference type="EMBL" id="PZM15561.1"/>
    </source>
</evidence>
<keyword evidence="10" id="KW-0418">Kinase</keyword>
<evidence type="ECO:0000256" key="15">
    <source>
        <dbReference type="ARBA" id="ARBA00051245"/>
    </source>
</evidence>
<feature type="domain" description="AAA" evidence="19">
    <location>
        <begin position="551"/>
        <end position="693"/>
    </location>
</feature>
<keyword evidence="8 17" id="KW-0812">Transmembrane</keyword>
<keyword evidence="11" id="KW-0067">ATP-binding</keyword>
<evidence type="ECO:0000256" key="14">
    <source>
        <dbReference type="ARBA" id="ARBA00023137"/>
    </source>
</evidence>
<gene>
    <name evidence="21" type="ORF">CPY51_06975</name>
</gene>
<comment type="catalytic activity">
    <reaction evidence="15">
        <text>L-tyrosyl-[protein] + ATP = O-phospho-L-tyrosyl-[protein] + ADP + H(+)</text>
        <dbReference type="Rhea" id="RHEA:10596"/>
        <dbReference type="Rhea" id="RHEA-COMP:10136"/>
        <dbReference type="Rhea" id="RHEA-COMP:20101"/>
        <dbReference type="ChEBI" id="CHEBI:15378"/>
        <dbReference type="ChEBI" id="CHEBI:30616"/>
        <dbReference type="ChEBI" id="CHEBI:46858"/>
        <dbReference type="ChEBI" id="CHEBI:61978"/>
        <dbReference type="ChEBI" id="CHEBI:456216"/>
        <dbReference type="EC" id="2.7.10.2"/>
    </reaction>
</comment>
<evidence type="ECO:0000256" key="12">
    <source>
        <dbReference type="ARBA" id="ARBA00022989"/>
    </source>
</evidence>
<dbReference type="Pfam" id="PF13807">
    <property type="entry name" value="GNVR"/>
    <property type="match status" value="1"/>
</dbReference>
<evidence type="ECO:0000256" key="7">
    <source>
        <dbReference type="ARBA" id="ARBA00022679"/>
    </source>
</evidence>
<dbReference type="EMBL" id="PCDP01000019">
    <property type="protein sequence ID" value="PZM15561.1"/>
    <property type="molecule type" value="Genomic_DNA"/>
</dbReference>
<dbReference type="PANTHER" id="PTHR32309">
    <property type="entry name" value="TYROSINE-PROTEIN KINASE"/>
    <property type="match status" value="1"/>
</dbReference>
<keyword evidence="7" id="KW-0808">Transferase</keyword>
<dbReference type="GO" id="GO:0005886">
    <property type="term" value="C:plasma membrane"/>
    <property type="evidence" value="ECO:0007669"/>
    <property type="project" value="UniProtKB-SubCell"/>
</dbReference>
<evidence type="ECO:0000256" key="4">
    <source>
        <dbReference type="ARBA" id="ARBA00011903"/>
    </source>
</evidence>
<dbReference type="InterPro" id="IPR005700">
    <property type="entry name" value="EPS_ExoP-like"/>
</dbReference>
<feature type="transmembrane region" description="Helical" evidence="17">
    <location>
        <begin position="37"/>
        <end position="56"/>
    </location>
</feature>
<keyword evidence="12 17" id="KW-1133">Transmembrane helix</keyword>
<comment type="subcellular location">
    <subcellularLocation>
        <location evidence="1">Cell inner membrane</location>
        <topology evidence="1">Multi-pass membrane protein</topology>
    </subcellularLocation>
</comment>
<dbReference type="NCBIfam" id="TIGR01005">
    <property type="entry name" value="eps_transp_fam"/>
    <property type="match status" value="1"/>
</dbReference>
<dbReference type="InterPro" id="IPR005702">
    <property type="entry name" value="Wzc-like_C"/>
</dbReference>
<dbReference type="CDD" id="cd05387">
    <property type="entry name" value="BY-kinase"/>
    <property type="match status" value="1"/>
</dbReference>
<evidence type="ECO:0000256" key="6">
    <source>
        <dbReference type="ARBA" id="ARBA00022519"/>
    </source>
</evidence>